<organism evidence="2 3">
    <name type="scientific">Mycena indigotica</name>
    <dbReference type="NCBI Taxonomy" id="2126181"/>
    <lineage>
        <taxon>Eukaryota</taxon>
        <taxon>Fungi</taxon>
        <taxon>Dikarya</taxon>
        <taxon>Basidiomycota</taxon>
        <taxon>Agaricomycotina</taxon>
        <taxon>Agaricomycetes</taxon>
        <taxon>Agaricomycetidae</taxon>
        <taxon>Agaricales</taxon>
        <taxon>Marasmiineae</taxon>
        <taxon>Mycenaceae</taxon>
        <taxon>Mycena</taxon>
    </lineage>
</organism>
<reference evidence="2" key="1">
    <citation type="submission" date="2020-05" db="EMBL/GenBank/DDBJ databases">
        <title>Mycena genomes resolve the evolution of fungal bioluminescence.</title>
        <authorList>
            <person name="Tsai I.J."/>
        </authorList>
    </citation>
    <scope>NUCLEOTIDE SEQUENCE</scope>
    <source>
        <strain evidence="2">171206Taipei</strain>
    </source>
</reference>
<evidence type="ECO:0000313" key="2">
    <source>
        <dbReference type="EMBL" id="KAF7295731.1"/>
    </source>
</evidence>
<protein>
    <submittedName>
        <fullName evidence="2">Uncharacterized protein</fullName>
    </submittedName>
</protein>
<proteinExistence type="predicted"/>
<gene>
    <name evidence="2" type="ORF">MIND_01113700</name>
</gene>
<dbReference type="EMBL" id="JACAZF010000009">
    <property type="protein sequence ID" value="KAF7295731.1"/>
    <property type="molecule type" value="Genomic_DNA"/>
</dbReference>
<dbReference type="AlphaFoldDB" id="A0A8H6SA05"/>
<keyword evidence="3" id="KW-1185">Reference proteome</keyword>
<accession>A0A8H6SA05</accession>
<comment type="caution">
    <text evidence="2">The sequence shown here is derived from an EMBL/GenBank/DDBJ whole genome shotgun (WGS) entry which is preliminary data.</text>
</comment>
<evidence type="ECO:0000313" key="3">
    <source>
        <dbReference type="Proteomes" id="UP000636479"/>
    </source>
</evidence>
<dbReference type="GeneID" id="59350216"/>
<sequence length="321" mass="32869">MSSAGEIFSAFRGVQAQHASAPPHSNSFSTAAPHRPDDAKAIPRLDAVTMRCTWPLSSCCLLGSLASRGDRIVKLFSSTGRMSGQSDAFAPGQEPSLINGRYPRAGRQQALSSPTMLLLMHPPLLVLVALIASKPTVADTTLLGVSLSLPVPTTQVSQIVVSRSTTFIPSTVGPDGLTTYREEVVESFEALTGPTDTLVLLSTPVTVDLAFAQSSGGFVASEVLPSGATLSPGQTFVPSVSKCTFDGHGGAVCVEEDPAPPGALIPGHTTTLSGVVIPIATLSSGEVGGGATPTKSAAGKCGVNGSAWRLSIAAVITYLLM</sequence>
<dbReference type="RefSeq" id="XP_037217094.1">
    <property type="nucleotide sequence ID" value="XM_037367700.1"/>
</dbReference>
<dbReference type="Proteomes" id="UP000636479">
    <property type="component" value="Unassembled WGS sequence"/>
</dbReference>
<dbReference type="OrthoDB" id="2929351at2759"/>
<name>A0A8H6SA05_9AGAR</name>
<evidence type="ECO:0000256" key="1">
    <source>
        <dbReference type="SAM" id="MobiDB-lite"/>
    </source>
</evidence>
<feature type="region of interest" description="Disordered" evidence="1">
    <location>
        <begin position="15"/>
        <end position="37"/>
    </location>
</feature>